<dbReference type="InterPro" id="IPR051328">
    <property type="entry name" value="T7SS_ABC-Transporter"/>
</dbReference>
<dbReference type="RefSeq" id="WP_355091404.1">
    <property type="nucleotide sequence ID" value="NZ_JBEXKW010000132.1"/>
</dbReference>
<dbReference type="PANTHER" id="PTHR43077">
    <property type="entry name" value="TRANSPORT PERMEASE YVFS-RELATED"/>
    <property type="match status" value="1"/>
</dbReference>
<comment type="caution">
    <text evidence="9">The sequence shown here is derived from an EMBL/GenBank/DDBJ whole genome shotgun (WGS) entry which is preliminary data.</text>
</comment>
<dbReference type="EMBL" id="JBFAKC010000011">
    <property type="protein sequence ID" value="MEV0710576.1"/>
    <property type="molecule type" value="Genomic_DNA"/>
</dbReference>
<keyword evidence="5 7" id="KW-1133">Transmembrane helix</keyword>
<feature type="transmembrane region" description="Helical" evidence="7">
    <location>
        <begin position="326"/>
        <end position="347"/>
    </location>
</feature>
<feature type="transmembrane region" description="Helical" evidence="7">
    <location>
        <begin position="264"/>
        <end position="285"/>
    </location>
</feature>
<comment type="subcellular location">
    <subcellularLocation>
        <location evidence="1">Cell membrane</location>
        <topology evidence="1">Multi-pass membrane protein</topology>
    </subcellularLocation>
</comment>
<evidence type="ECO:0000256" key="3">
    <source>
        <dbReference type="ARBA" id="ARBA00022475"/>
    </source>
</evidence>
<keyword evidence="3" id="KW-1003">Cell membrane</keyword>
<dbReference type="Gene3D" id="3.40.1710.10">
    <property type="entry name" value="abc type-2 transporter like domain"/>
    <property type="match status" value="1"/>
</dbReference>
<evidence type="ECO:0000256" key="1">
    <source>
        <dbReference type="ARBA" id="ARBA00004651"/>
    </source>
</evidence>
<comment type="similarity">
    <text evidence="2">Belongs to the ABC-2 integral membrane protein family.</text>
</comment>
<dbReference type="InterPro" id="IPR022703">
    <property type="entry name" value="DUF3533"/>
</dbReference>
<protein>
    <submittedName>
        <fullName evidence="9">DUF3533 domain-containing protein</fullName>
    </submittedName>
</protein>
<keyword evidence="6 7" id="KW-0472">Membrane</keyword>
<gene>
    <name evidence="9" type="ORF">AB0I48_23710</name>
</gene>
<evidence type="ECO:0000313" key="10">
    <source>
        <dbReference type="Proteomes" id="UP001551695"/>
    </source>
</evidence>
<evidence type="ECO:0000313" key="9">
    <source>
        <dbReference type="EMBL" id="MEV0710576.1"/>
    </source>
</evidence>
<feature type="transmembrane region" description="Helical" evidence="7">
    <location>
        <begin position="297"/>
        <end position="319"/>
    </location>
</feature>
<evidence type="ECO:0000256" key="7">
    <source>
        <dbReference type="SAM" id="Phobius"/>
    </source>
</evidence>
<evidence type="ECO:0000256" key="6">
    <source>
        <dbReference type="ARBA" id="ARBA00023136"/>
    </source>
</evidence>
<dbReference type="Proteomes" id="UP001551695">
    <property type="component" value="Unassembled WGS sequence"/>
</dbReference>
<feature type="transmembrane region" description="Helical" evidence="7">
    <location>
        <begin position="211"/>
        <end position="231"/>
    </location>
</feature>
<sequence length="434" mass="45464">MTVRIFTAPIALLAVFAALLATMYLGYASNTEKNLHDFPVALVNQDVGETVDGARENFGDQIAAALVERVPADKVDLRVLGISEARAQLKSGRVYGAIVIPSDFTKRLVILGAGAVVPGEIERPVITVHTNPRVGPYTTGIMQRIADTALGQVDETVGRSLTERVEATLAAGPAAPAGDPISGAARLMIADPIDVIEAPYRPLDDGAGQGLVAFFYTLILLLAGFTGAMIIHTLVDSLLGFIPTEYGPWFVHQPATGISRFRTLLLKWAVVGLAAPLLSGIFLGVARLLDVPVPGPLLLWLYGTLAILAVGVTALAVLATFGTAGLLVNLVLFVVLGLPSSAATVPLEAVPGYIAALARFEPMHQIYLAVRAIMFFDGDAEAGLSHGVWMTAVGLAVGLVLGVAATLTYDRRGLHRAADAEVKLPKVLSTSVAG</sequence>
<reference evidence="9 10" key="1">
    <citation type="submission" date="2024-06" db="EMBL/GenBank/DDBJ databases">
        <title>The Natural Products Discovery Center: Release of the First 8490 Sequenced Strains for Exploring Actinobacteria Biosynthetic Diversity.</title>
        <authorList>
            <person name="Kalkreuter E."/>
            <person name="Kautsar S.A."/>
            <person name="Yang D."/>
            <person name="Bader C.D."/>
            <person name="Teijaro C.N."/>
            <person name="Fluegel L."/>
            <person name="Davis C.M."/>
            <person name="Simpson J.R."/>
            <person name="Lauterbach L."/>
            <person name="Steele A.D."/>
            <person name="Gui C."/>
            <person name="Meng S."/>
            <person name="Li G."/>
            <person name="Viehrig K."/>
            <person name="Ye F."/>
            <person name="Su P."/>
            <person name="Kiefer A.F."/>
            <person name="Nichols A."/>
            <person name="Cepeda A.J."/>
            <person name="Yan W."/>
            <person name="Fan B."/>
            <person name="Jiang Y."/>
            <person name="Adhikari A."/>
            <person name="Zheng C.-J."/>
            <person name="Schuster L."/>
            <person name="Cowan T.M."/>
            <person name="Smanski M.J."/>
            <person name="Chevrette M.G."/>
            <person name="De Carvalho L.P.S."/>
            <person name="Shen B."/>
        </authorList>
    </citation>
    <scope>NUCLEOTIDE SEQUENCE [LARGE SCALE GENOMIC DNA]</scope>
    <source>
        <strain evidence="9 10">NPDC050403</strain>
    </source>
</reference>
<evidence type="ECO:0000256" key="2">
    <source>
        <dbReference type="ARBA" id="ARBA00007783"/>
    </source>
</evidence>
<organism evidence="9 10">
    <name type="scientific">Nocardia aurea</name>
    <dbReference type="NCBI Taxonomy" id="2144174"/>
    <lineage>
        <taxon>Bacteria</taxon>
        <taxon>Bacillati</taxon>
        <taxon>Actinomycetota</taxon>
        <taxon>Actinomycetes</taxon>
        <taxon>Mycobacteriales</taxon>
        <taxon>Nocardiaceae</taxon>
        <taxon>Nocardia</taxon>
    </lineage>
</organism>
<feature type="transmembrane region" description="Helical" evidence="7">
    <location>
        <begin position="388"/>
        <end position="409"/>
    </location>
</feature>
<keyword evidence="4 7" id="KW-0812">Transmembrane</keyword>
<evidence type="ECO:0000259" key="8">
    <source>
        <dbReference type="Pfam" id="PF12051"/>
    </source>
</evidence>
<dbReference type="Pfam" id="PF12051">
    <property type="entry name" value="DUF3533"/>
    <property type="match status" value="1"/>
</dbReference>
<feature type="domain" description="DUF3533" evidence="8">
    <location>
        <begin position="12"/>
        <end position="390"/>
    </location>
</feature>
<evidence type="ECO:0000256" key="4">
    <source>
        <dbReference type="ARBA" id="ARBA00022692"/>
    </source>
</evidence>
<accession>A0ABV3FYS8</accession>
<keyword evidence="10" id="KW-1185">Reference proteome</keyword>
<proteinExistence type="inferred from homology"/>
<name>A0ABV3FYS8_9NOCA</name>
<dbReference type="PANTHER" id="PTHR43077:SF8">
    <property type="entry name" value="DOXORUBICIN RESISTANCE ABC TRANSPORTER PERMEASE PROTEIN DRRB"/>
    <property type="match status" value="1"/>
</dbReference>
<evidence type="ECO:0000256" key="5">
    <source>
        <dbReference type="ARBA" id="ARBA00022989"/>
    </source>
</evidence>